<proteinExistence type="predicted"/>
<gene>
    <name evidence="1" type="primary">WIP1_2</name>
    <name evidence="1" type="ORF">GRS66_006166</name>
</gene>
<keyword evidence="2" id="KW-1185">Reference proteome</keyword>
<dbReference type="AlphaFoldDB" id="A0A6C1E3Z4"/>
<dbReference type="OrthoDB" id="4066778at2759"/>
<sequence length="102" mass="11465">MKTEHSSEGFLRVLMDTEALANYLLQQLSLGGEENRLEDILQHQNGDEEPGQDHNNKLLLACGFQAILRKILLDAKARAVAEGSREVYPYHVEAATQAFLDR</sequence>
<accession>A0A6C1E3Z4</accession>
<reference evidence="1 2" key="1">
    <citation type="journal article" date="2019" name="BMC Genomics">
        <title>Chromosome level assembly and comparative genome analysis confirm lager-brewing yeasts originated from a single hybridization.</title>
        <authorList>
            <person name="Salazar A.N."/>
            <person name="Gorter de Vries A.R."/>
            <person name="van den Broek M."/>
            <person name="Brouwers N."/>
            <person name="de la Torre Cortes P."/>
            <person name="Kuijpers N.G.A."/>
            <person name="Daran J.G."/>
            <person name="Abeel T."/>
        </authorList>
    </citation>
    <scope>NUCLEOTIDE SEQUENCE [LARGE SCALE GENOMIC DNA]</scope>
    <source>
        <strain evidence="1 2">CBS 1483</strain>
    </source>
</reference>
<dbReference type="EMBL" id="CP048999">
    <property type="protein sequence ID" value="QID83691.1"/>
    <property type="molecule type" value="Genomic_DNA"/>
</dbReference>
<protein>
    <submittedName>
        <fullName evidence="1">Inner kinetochore subunit wip1</fullName>
    </submittedName>
</protein>
<name>A0A6C1E3Z4_SACPS</name>
<evidence type="ECO:0000313" key="2">
    <source>
        <dbReference type="Proteomes" id="UP000501346"/>
    </source>
</evidence>
<dbReference type="Proteomes" id="UP000501346">
    <property type="component" value="Chromosome SeII-SeIV"/>
</dbReference>
<organism evidence="1 2">
    <name type="scientific">Saccharomyces pastorianus</name>
    <name type="common">Lager yeast</name>
    <name type="synonym">Saccharomyces cerevisiae x Saccharomyces eubayanus</name>
    <dbReference type="NCBI Taxonomy" id="27292"/>
    <lineage>
        <taxon>Eukaryota</taxon>
        <taxon>Fungi</taxon>
        <taxon>Dikarya</taxon>
        <taxon>Ascomycota</taxon>
        <taxon>Saccharomycotina</taxon>
        <taxon>Saccharomycetes</taxon>
        <taxon>Saccharomycetales</taxon>
        <taxon>Saccharomycetaceae</taxon>
        <taxon>Saccharomyces</taxon>
    </lineage>
</organism>
<evidence type="ECO:0000313" key="1">
    <source>
        <dbReference type="EMBL" id="QID83691.1"/>
    </source>
</evidence>